<dbReference type="InterPro" id="IPR018973">
    <property type="entry name" value="MZB"/>
</dbReference>
<protein>
    <submittedName>
        <fullName evidence="2">DUF1998 domain-containing protein</fullName>
    </submittedName>
</protein>
<keyword evidence="3" id="KW-1185">Reference proteome</keyword>
<dbReference type="AlphaFoldDB" id="A0A846H956"/>
<proteinExistence type="predicted"/>
<dbReference type="EMBL" id="JTCM02000018">
    <property type="protein sequence ID" value="NEU73110.1"/>
    <property type="molecule type" value="Genomic_DNA"/>
</dbReference>
<dbReference type="Proteomes" id="UP000031549">
    <property type="component" value="Unassembled WGS sequence"/>
</dbReference>
<accession>A0A846H956</accession>
<dbReference type="Pfam" id="PF09369">
    <property type="entry name" value="MZB"/>
    <property type="match status" value="1"/>
</dbReference>
<organism evidence="2 3">
    <name type="scientific">Hassallia byssoidea VB512170</name>
    <dbReference type="NCBI Taxonomy" id="1304833"/>
    <lineage>
        <taxon>Bacteria</taxon>
        <taxon>Bacillati</taxon>
        <taxon>Cyanobacteriota</taxon>
        <taxon>Cyanophyceae</taxon>
        <taxon>Nostocales</taxon>
        <taxon>Tolypothrichaceae</taxon>
        <taxon>Hassallia</taxon>
    </lineage>
</organism>
<dbReference type="RefSeq" id="WP_039737483.1">
    <property type="nucleotide sequence ID" value="NZ_JTCM02000018.1"/>
</dbReference>
<feature type="domain" description="MrfA-like Zn-binding" evidence="1">
    <location>
        <begin position="481"/>
        <end position="584"/>
    </location>
</feature>
<evidence type="ECO:0000259" key="1">
    <source>
        <dbReference type="Pfam" id="PF09369"/>
    </source>
</evidence>
<comment type="caution">
    <text evidence="2">The sequence shown here is derived from an EMBL/GenBank/DDBJ whole genome shotgun (WGS) entry which is preliminary data.</text>
</comment>
<reference evidence="2 3" key="1">
    <citation type="journal article" date="2015" name="Genome Announc.">
        <title>Draft Genome Sequence of Cyanobacterium Hassallia byssoidea Strain VB512170, Isolated from Monuments in India.</title>
        <authorList>
            <person name="Singh D."/>
            <person name="Chandrababunaidu M.M."/>
            <person name="Panda A."/>
            <person name="Sen D."/>
            <person name="Bhattacharyya S."/>
            <person name="Adhikary S.P."/>
            <person name="Tripathy S."/>
        </authorList>
    </citation>
    <scope>NUCLEOTIDE SEQUENCE [LARGE SCALE GENOMIC DNA]</scope>
    <source>
        <strain evidence="2 3">VB512170</strain>
    </source>
</reference>
<sequence>MPKGPIRRAQLIAPFGVGAMVVVRDGTSLITAGIDHWYKREDGSEANDKSEFRIDEWRLAALLEVDYFRLPPDFRKANKGDGVPNAYLTVPFLRFPQWHFCSSCNLLKDFPLTARGKVKCLECQGKNKTKYMVQVPIIAMCDRGHIQDFPWGEWVHKSINPTCNKPLRLVGTGSATLGGLSVRCDCGAKRSLEGITDADGLTKRLDTNEEFKCRGKRPWLGTEDRETCDCQLRGTLRSATNVYYAQTRSAIYLQRGNNSELMSVLEEPPLSTLIQRLSRLGDNVTPEVLKEFYPQPLQPFLNEEIKDALKVILSPKDTNANTNIVEGDDPETIFRREEFNVLRTERNEENLKIRTININQYESDIAYYFSRIMLVDKLKETRALTGFTRIFPETDQQVPSLQSLLWHQPPQQDTWLPAYIVYGEGIFIEFNENRLRQWLKIHGVEIYRRVQPLVERYERIQGERHLRQRQITPRFILLHTFAHLLMNRLTFECGYSSAALRERLYVSENPDAPMAGVLIYTAAGDSEGTMGGLVRMGKPGFFEPVVRSSLLAASWCSADPVCMEVGERGGQGPDSCNLAACHSCALVPETACEEFNRFLDRGVVIGDINNRNIGFFPNKLV</sequence>
<name>A0A846H956_9CYAN</name>
<gene>
    <name evidence="2" type="ORF">PI95_011195</name>
</gene>
<dbReference type="InterPro" id="IPR047721">
    <property type="entry name" value="DrmB"/>
</dbReference>
<evidence type="ECO:0000313" key="3">
    <source>
        <dbReference type="Proteomes" id="UP000031549"/>
    </source>
</evidence>
<evidence type="ECO:0000313" key="2">
    <source>
        <dbReference type="EMBL" id="NEU73110.1"/>
    </source>
</evidence>
<dbReference type="NCBIfam" id="NF038324">
    <property type="entry name" value="DrmB_fam"/>
    <property type="match status" value="1"/>
</dbReference>